<evidence type="ECO:0000256" key="1">
    <source>
        <dbReference type="ARBA" id="ARBA00004651"/>
    </source>
</evidence>
<dbReference type="PANTHER" id="PTHR40074">
    <property type="entry name" value="O-ACETYLTRANSFERASE WECH"/>
    <property type="match status" value="1"/>
</dbReference>
<comment type="caution">
    <text evidence="9">The sequence shown here is derived from an EMBL/GenBank/DDBJ whole genome shotgun (WGS) entry which is preliminary data.</text>
</comment>
<dbReference type="Pfam" id="PF01757">
    <property type="entry name" value="Acyl_transf_3"/>
    <property type="match status" value="1"/>
</dbReference>
<evidence type="ECO:0000313" key="9">
    <source>
        <dbReference type="EMBL" id="PHJ37154.1"/>
    </source>
</evidence>
<dbReference type="EMBL" id="AWQQ01000116">
    <property type="protein sequence ID" value="PHJ37154.1"/>
    <property type="molecule type" value="Genomic_DNA"/>
</dbReference>
<dbReference type="PANTHER" id="PTHR40074:SF2">
    <property type="entry name" value="O-ACETYLTRANSFERASE WECH"/>
    <property type="match status" value="1"/>
</dbReference>
<evidence type="ECO:0000313" key="10">
    <source>
        <dbReference type="Proteomes" id="UP000222564"/>
    </source>
</evidence>
<evidence type="ECO:0000256" key="5">
    <source>
        <dbReference type="ARBA" id="ARBA00022989"/>
    </source>
</evidence>
<evidence type="ECO:0000256" key="2">
    <source>
        <dbReference type="ARBA" id="ARBA00007400"/>
    </source>
</evidence>
<evidence type="ECO:0000256" key="3">
    <source>
        <dbReference type="ARBA" id="ARBA00022475"/>
    </source>
</evidence>
<reference evidence="9 10" key="1">
    <citation type="submission" date="2013-09" db="EMBL/GenBank/DDBJ databases">
        <title>Biodegradation of hydrocarbons in the deep terrestrial subsurface : characterization of a microbial consortium composed of two Desulfotomaculum species originating from a deep geological formation.</title>
        <authorList>
            <person name="Aullo T."/>
            <person name="Berlendis S."/>
            <person name="Lascourreges J.-F."/>
            <person name="Dessort D."/>
            <person name="Saint-Laurent S."/>
            <person name="Schraauwers B."/>
            <person name="Mas J."/>
            <person name="Magot M."/>
            <person name="Ranchou-Peyruse A."/>
        </authorList>
    </citation>
    <scope>NUCLEOTIDE SEQUENCE [LARGE SCALE GENOMIC DNA]</scope>
    <source>
        <strain evidence="9 10">Bs107</strain>
    </source>
</reference>
<dbReference type="GO" id="GO:0005886">
    <property type="term" value="C:plasma membrane"/>
    <property type="evidence" value="ECO:0007669"/>
    <property type="project" value="UniProtKB-SubCell"/>
</dbReference>
<protein>
    <recommendedName>
        <fullName evidence="8">Acyltransferase 3 domain-containing protein</fullName>
    </recommendedName>
</protein>
<evidence type="ECO:0000256" key="7">
    <source>
        <dbReference type="SAM" id="Phobius"/>
    </source>
</evidence>
<accession>A0A2C6MC91</accession>
<sequence>MVPFLVWTTLYLALRFFIIRDIPYISLKQGLLWYGFGKGFFHLYFLSVVIQFYLLFPVIHKFWRTFKPNFITAILLFGSVQVVFYWLNKLYIYQHFSYTGSLIFSYSFPIGIGLWMGYNTGHWAAWWKKYRAFFIALAVAAGVFYINRYLASLDGVRISTFYFQMAWALYVSTLGICVIFLARHLAAKEGTIGSFLSGVFSKAGQYSYGSYLVHPFFLLVWQKIYAPKESPGLDLSVWGGFLVIFGLSCVTTYLLERTFLARLLFGVPPKGINGLTGLSEIQKQNRSPRA</sequence>
<keyword evidence="4 7" id="KW-0812">Transmembrane</keyword>
<feature type="transmembrane region" description="Helical" evidence="7">
    <location>
        <begin position="99"/>
        <end position="118"/>
    </location>
</feature>
<feature type="transmembrane region" description="Helical" evidence="7">
    <location>
        <begin position="39"/>
        <end position="58"/>
    </location>
</feature>
<proteinExistence type="inferred from homology"/>
<dbReference type="Proteomes" id="UP000222564">
    <property type="component" value="Unassembled WGS sequence"/>
</dbReference>
<comment type="similarity">
    <text evidence="2">Belongs to the acyltransferase 3 family.</text>
</comment>
<dbReference type="GO" id="GO:0009246">
    <property type="term" value="P:enterobacterial common antigen biosynthetic process"/>
    <property type="evidence" value="ECO:0007669"/>
    <property type="project" value="TreeGrafter"/>
</dbReference>
<keyword evidence="6 7" id="KW-0472">Membrane</keyword>
<gene>
    <name evidence="9" type="ORF">P378_18180</name>
</gene>
<keyword evidence="3" id="KW-1003">Cell membrane</keyword>
<comment type="subcellular location">
    <subcellularLocation>
        <location evidence="1">Cell membrane</location>
        <topology evidence="1">Multi-pass membrane protein</topology>
    </subcellularLocation>
</comment>
<dbReference type="InterPro" id="IPR002656">
    <property type="entry name" value="Acyl_transf_3_dom"/>
</dbReference>
<evidence type="ECO:0000256" key="6">
    <source>
        <dbReference type="ARBA" id="ARBA00023136"/>
    </source>
</evidence>
<keyword evidence="10" id="KW-1185">Reference proteome</keyword>
<feature type="transmembrane region" description="Helical" evidence="7">
    <location>
        <begin position="167"/>
        <end position="186"/>
    </location>
</feature>
<dbReference type="GO" id="GO:0016413">
    <property type="term" value="F:O-acetyltransferase activity"/>
    <property type="evidence" value="ECO:0007669"/>
    <property type="project" value="TreeGrafter"/>
</dbReference>
<feature type="transmembrane region" description="Helical" evidence="7">
    <location>
        <begin position="206"/>
        <end position="225"/>
    </location>
</feature>
<organism evidence="9 10">
    <name type="scientific">Desulforamulus profundi</name>
    <dbReference type="NCBI Taxonomy" id="1383067"/>
    <lineage>
        <taxon>Bacteria</taxon>
        <taxon>Bacillati</taxon>
        <taxon>Bacillota</taxon>
        <taxon>Clostridia</taxon>
        <taxon>Eubacteriales</taxon>
        <taxon>Peptococcaceae</taxon>
        <taxon>Desulforamulus</taxon>
    </lineage>
</organism>
<dbReference type="AlphaFoldDB" id="A0A2C6MC91"/>
<feature type="transmembrane region" description="Helical" evidence="7">
    <location>
        <begin position="70"/>
        <end position="87"/>
    </location>
</feature>
<evidence type="ECO:0000259" key="8">
    <source>
        <dbReference type="Pfam" id="PF01757"/>
    </source>
</evidence>
<feature type="transmembrane region" description="Helical" evidence="7">
    <location>
        <begin position="237"/>
        <end position="255"/>
    </location>
</feature>
<evidence type="ECO:0000256" key="4">
    <source>
        <dbReference type="ARBA" id="ARBA00022692"/>
    </source>
</evidence>
<keyword evidence="5 7" id="KW-1133">Transmembrane helix</keyword>
<feature type="domain" description="Acyltransferase 3" evidence="8">
    <location>
        <begin position="2"/>
        <end position="255"/>
    </location>
</feature>
<feature type="transmembrane region" description="Helical" evidence="7">
    <location>
        <begin position="130"/>
        <end position="147"/>
    </location>
</feature>
<name>A0A2C6MC91_9FIRM</name>